<dbReference type="EMBL" id="ML210275">
    <property type="protein sequence ID" value="TFK21227.1"/>
    <property type="molecule type" value="Genomic_DNA"/>
</dbReference>
<evidence type="ECO:0008006" key="5">
    <source>
        <dbReference type="Google" id="ProtNLM"/>
    </source>
</evidence>
<protein>
    <recommendedName>
        <fullName evidence="5">SnoaL-like domain-containing protein</fullName>
    </recommendedName>
</protein>
<evidence type="ECO:0000313" key="3">
    <source>
        <dbReference type="EMBL" id="TFK21227.1"/>
    </source>
</evidence>
<sequence length="175" mass="19179">MHTRILLTPFLLAISLAVGSASTSTSTGPQTIDLASAPCPNTRPCDPRARGPDLPQRQQEATAHFATTLLQQHNVQAAFDQYAPGEYIQHNPNAELGRNWTITFLQALFSDPAASTTNLRVFTGQGYGLAHYKLKLTGRTLAVMDVWRFEGTCVVEHWDVIQGITGNEPNPIAFF</sequence>
<dbReference type="OrthoDB" id="2820488at2759"/>
<gene>
    <name evidence="3" type="ORF">FA15DRAFT_717854</name>
</gene>
<feature type="region of interest" description="Disordered" evidence="1">
    <location>
        <begin position="23"/>
        <end position="58"/>
    </location>
</feature>
<proteinExistence type="predicted"/>
<keyword evidence="4" id="KW-1185">Reference proteome</keyword>
<dbReference type="Gene3D" id="3.10.450.50">
    <property type="match status" value="1"/>
</dbReference>
<evidence type="ECO:0000256" key="2">
    <source>
        <dbReference type="SAM" id="SignalP"/>
    </source>
</evidence>
<dbReference type="InterPro" id="IPR032710">
    <property type="entry name" value="NTF2-like_dom_sf"/>
</dbReference>
<feature type="signal peptide" evidence="2">
    <location>
        <begin position="1"/>
        <end position="21"/>
    </location>
</feature>
<accession>A0A5C3KME1</accession>
<dbReference type="Proteomes" id="UP000307440">
    <property type="component" value="Unassembled WGS sequence"/>
</dbReference>
<organism evidence="3 4">
    <name type="scientific">Coprinopsis marcescibilis</name>
    <name type="common">Agaric fungus</name>
    <name type="synonym">Psathyrella marcescibilis</name>
    <dbReference type="NCBI Taxonomy" id="230819"/>
    <lineage>
        <taxon>Eukaryota</taxon>
        <taxon>Fungi</taxon>
        <taxon>Dikarya</taxon>
        <taxon>Basidiomycota</taxon>
        <taxon>Agaricomycotina</taxon>
        <taxon>Agaricomycetes</taxon>
        <taxon>Agaricomycetidae</taxon>
        <taxon>Agaricales</taxon>
        <taxon>Agaricineae</taxon>
        <taxon>Psathyrellaceae</taxon>
        <taxon>Coprinopsis</taxon>
    </lineage>
</organism>
<evidence type="ECO:0000313" key="4">
    <source>
        <dbReference type="Proteomes" id="UP000307440"/>
    </source>
</evidence>
<reference evidence="3 4" key="1">
    <citation type="journal article" date="2019" name="Nat. Ecol. Evol.">
        <title>Megaphylogeny resolves global patterns of mushroom evolution.</title>
        <authorList>
            <person name="Varga T."/>
            <person name="Krizsan K."/>
            <person name="Foldi C."/>
            <person name="Dima B."/>
            <person name="Sanchez-Garcia M."/>
            <person name="Sanchez-Ramirez S."/>
            <person name="Szollosi G.J."/>
            <person name="Szarkandi J.G."/>
            <person name="Papp V."/>
            <person name="Albert L."/>
            <person name="Andreopoulos W."/>
            <person name="Angelini C."/>
            <person name="Antonin V."/>
            <person name="Barry K.W."/>
            <person name="Bougher N.L."/>
            <person name="Buchanan P."/>
            <person name="Buyck B."/>
            <person name="Bense V."/>
            <person name="Catcheside P."/>
            <person name="Chovatia M."/>
            <person name="Cooper J."/>
            <person name="Damon W."/>
            <person name="Desjardin D."/>
            <person name="Finy P."/>
            <person name="Geml J."/>
            <person name="Haridas S."/>
            <person name="Hughes K."/>
            <person name="Justo A."/>
            <person name="Karasinski D."/>
            <person name="Kautmanova I."/>
            <person name="Kiss B."/>
            <person name="Kocsube S."/>
            <person name="Kotiranta H."/>
            <person name="LaButti K.M."/>
            <person name="Lechner B.E."/>
            <person name="Liimatainen K."/>
            <person name="Lipzen A."/>
            <person name="Lukacs Z."/>
            <person name="Mihaltcheva S."/>
            <person name="Morgado L.N."/>
            <person name="Niskanen T."/>
            <person name="Noordeloos M.E."/>
            <person name="Ohm R.A."/>
            <person name="Ortiz-Santana B."/>
            <person name="Ovrebo C."/>
            <person name="Racz N."/>
            <person name="Riley R."/>
            <person name="Savchenko A."/>
            <person name="Shiryaev A."/>
            <person name="Soop K."/>
            <person name="Spirin V."/>
            <person name="Szebenyi C."/>
            <person name="Tomsovsky M."/>
            <person name="Tulloss R.E."/>
            <person name="Uehling J."/>
            <person name="Grigoriev I.V."/>
            <person name="Vagvolgyi C."/>
            <person name="Papp T."/>
            <person name="Martin F.M."/>
            <person name="Miettinen O."/>
            <person name="Hibbett D.S."/>
            <person name="Nagy L.G."/>
        </authorList>
    </citation>
    <scope>NUCLEOTIDE SEQUENCE [LARGE SCALE GENOMIC DNA]</scope>
    <source>
        <strain evidence="3 4">CBS 121175</strain>
    </source>
</reference>
<evidence type="ECO:0000256" key="1">
    <source>
        <dbReference type="SAM" id="MobiDB-lite"/>
    </source>
</evidence>
<name>A0A5C3KME1_COPMA</name>
<keyword evidence="2" id="KW-0732">Signal</keyword>
<dbReference type="AlphaFoldDB" id="A0A5C3KME1"/>
<dbReference type="SUPFAM" id="SSF54427">
    <property type="entry name" value="NTF2-like"/>
    <property type="match status" value="1"/>
</dbReference>
<feature type="chain" id="PRO_5023043670" description="SnoaL-like domain-containing protein" evidence="2">
    <location>
        <begin position="22"/>
        <end position="175"/>
    </location>
</feature>